<evidence type="ECO:0000313" key="4">
    <source>
        <dbReference type="Proteomes" id="UP000321196"/>
    </source>
</evidence>
<evidence type="ECO:0000256" key="2">
    <source>
        <dbReference type="SAM" id="Phobius"/>
    </source>
</evidence>
<dbReference type="Proteomes" id="UP000321196">
    <property type="component" value="Unassembled WGS sequence"/>
</dbReference>
<comment type="caution">
    <text evidence="3">The sequence shown here is derived from an EMBL/GenBank/DDBJ whole genome shotgun (WGS) entry which is preliminary data.</text>
</comment>
<protein>
    <recommendedName>
        <fullName evidence="5">DUF4337 domain-containing protein</fullName>
    </recommendedName>
</protein>
<dbReference type="AlphaFoldDB" id="A0A5C8HPQ2"/>
<evidence type="ECO:0000256" key="1">
    <source>
        <dbReference type="SAM" id="MobiDB-lite"/>
    </source>
</evidence>
<feature type="compositionally biased region" description="Low complexity" evidence="1">
    <location>
        <begin position="7"/>
        <end position="31"/>
    </location>
</feature>
<feature type="region of interest" description="Disordered" evidence="1">
    <location>
        <begin position="1"/>
        <end position="43"/>
    </location>
</feature>
<reference evidence="3 4" key="1">
    <citation type="submission" date="2019-08" db="EMBL/GenBank/DDBJ databases">
        <authorList>
            <person name="Dong K."/>
        </authorList>
    </citation>
    <scope>NUCLEOTIDE SEQUENCE [LARGE SCALE GENOMIC DNA]</scope>
    <source>
        <strain evidence="3 4">M4-8</strain>
    </source>
</reference>
<organism evidence="3 4">
    <name type="scientific">Microbacterium mitrae</name>
    <dbReference type="NCBI Taxonomy" id="664640"/>
    <lineage>
        <taxon>Bacteria</taxon>
        <taxon>Bacillati</taxon>
        <taxon>Actinomycetota</taxon>
        <taxon>Actinomycetes</taxon>
        <taxon>Micrococcales</taxon>
        <taxon>Microbacteriaceae</taxon>
        <taxon>Microbacterium</taxon>
    </lineage>
</organism>
<gene>
    <name evidence="3" type="ORF">FVP60_07710</name>
</gene>
<feature type="transmembrane region" description="Helical" evidence="2">
    <location>
        <begin position="208"/>
        <end position="228"/>
    </location>
</feature>
<proteinExistence type="predicted"/>
<keyword evidence="2" id="KW-1133">Transmembrane helix</keyword>
<dbReference type="EMBL" id="VRSW01000002">
    <property type="protein sequence ID" value="TXK04560.1"/>
    <property type="molecule type" value="Genomic_DNA"/>
</dbReference>
<feature type="transmembrane region" description="Helical" evidence="2">
    <location>
        <begin position="235"/>
        <end position="257"/>
    </location>
</feature>
<keyword evidence="2" id="KW-0472">Membrane</keyword>
<name>A0A5C8HPQ2_9MICO</name>
<evidence type="ECO:0008006" key="5">
    <source>
        <dbReference type="Google" id="ProtNLM"/>
    </source>
</evidence>
<keyword evidence="4" id="KW-1185">Reference proteome</keyword>
<sequence>MPAFTAQQVPQHPGQPQPTAHQPQPTGHQPHYPFDSSRPPKKKRSRFEKNFTVLLTVLLGLASIVTAWASFQASLYDGEMAEANTRAGVLAAEAESLYLEANAQLITDASLLNRIAELSVQMDYGDYDTSVIASATLDLLMYQSATEAFAAAIIWSDEQNSASPGTYTHPQTSPDYLAALYTPYTEKKAQAEAAAAEAAEYNDWGDQLTLATVMLAICLFLYGIAAVLRALPTRIVLTGIATVVMLVASGLSLAVVATAS</sequence>
<accession>A0A5C8HPQ2</accession>
<feature type="transmembrane region" description="Helical" evidence="2">
    <location>
        <begin position="51"/>
        <end position="71"/>
    </location>
</feature>
<dbReference type="OrthoDB" id="5057611at2"/>
<evidence type="ECO:0000313" key="3">
    <source>
        <dbReference type="EMBL" id="TXK04560.1"/>
    </source>
</evidence>
<keyword evidence="2" id="KW-0812">Transmembrane</keyword>